<dbReference type="InterPro" id="IPR016195">
    <property type="entry name" value="Pol/histidinol_Pase-like"/>
</dbReference>
<evidence type="ECO:0000313" key="2">
    <source>
        <dbReference type="Proteomes" id="UP001178662"/>
    </source>
</evidence>
<keyword evidence="1" id="KW-0540">Nuclease</keyword>
<dbReference type="Proteomes" id="UP001178662">
    <property type="component" value="Chromosome"/>
</dbReference>
<dbReference type="PANTHER" id="PTHR40084">
    <property type="entry name" value="PHOSPHOHYDROLASE, PHP FAMILY"/>
    <property type="match status" value="1"/>
</dbReference>
<dbReference type="EMBL" id="CP119317">
    <property type="protein sequence ID" value="WEK56314.1"/>
    <property type="molecule type" value="Genomic_DNA"/>
</dbReference>
<dbReference type="AlphaFoldDB" id="A0AA95F0K4"/>
<accession>A0AA95F0K4</accession>
<keyword evidence="1" id="KW-0255">Endonuclease</keyword>
<gene>
    <name evidence="1" type="ORF">P0Y55_06145</name>
</gene>
<protein>
    <submittedName>
        <fullName evidence="1">Endonuclease Q family protein</fullName>
    </submittedName>
</protein>
<dbReference type="PANTHER" id="PTHR40084:SF1">
    <property type="entry name" value="PHOSPHOTRANSFERASE"/>
    <property type="match status" value="1"/>
</dbReference>
<keyword evidence="2" id="KW-1185">Reference proteome</keyword>
<dbReference type="Gene3D" id="3.20.20.140">
    <property type="entry name" value="Metal-dependent hydrolases"/>
    <property type="match status" value="1"/>
</dbReference>
<dbReference type="SUPFAM" id="SSF89550">
    <property type="entry name" value="PHP domain-like"/>
    <property type="match status" value="1"/>
</dbReference>
<organism evidence="1 2">
    <name type="scientific">Candidatus Cohnella colombiensis</name>
    <dbReference type="NCBI Taxonomy" id="3121368"/>
    <lineage>
        <taxon>Bacteria</taxon>
        <taxon>Bacillati</taxon>
        <taxon>Bacillota</taxon>
        <taxon>Bacilli</taxon>
        <taxon>Bacillales</taxon>
        <taxon>Paenibacillaceae</taxon>
        <taxon>Cohnella</taxon>
    </lineage>
</organism>
<dbReference type="Pfam" id="PF13263">
    <property type="entry name" value="PHP_C"/>
    <property type="match status" value="1"/>
</dbReference>
<proteinExistence type="predicted"/>
<name>A0AA95F0K4_9BACL</name>
<sequence>MSVEQAPDKLNRYFADLHVHIGRSQSGQPVKISASKSLTFRSIAHEAAKRKGIAMIGIVDSHSPEVQADMIACLDNGEMEEIAGGGIRYQGTTLLLGVEMEVRDEGGGPYHLLGFLPNLQAMQQWTEWMKSCVTNIHLSSQRLRVSGLELQQELLARGGILIPAHIFTPHRGLLGCSSDRLDHRLKADGIAAIELGLSADTDMAGRISELNRYAFLSNSDAHSAQMIGRECNEFKCAVPSFVELVQTLSGTNGREIVTNYGLHPLLGKYHSTACLNCKTVIAIGHQGACPKCGSNKFVRGVSGRIEHLADQDNSQVITRRPPYRQQVPLHFFPGVGRVMRERLLTEVGTEMEVLHRAPLEKLIEVAGVRIADSIIDARDGKLTYTAGSGGTYGKIGHS</sequence>
<dbReference type="CDD" id="cd19067">
    <property type="entry name" value="PfuEndoQ-like"/>
    <property type="match status" value="1"/>
</dbReference>
<reference evidence="1" key="1">
    <citation type="submission" date="2023-03" db="EMBL/GenBank/DDBJ databases">
        <title>Andean soil-derived lignocellulolytic bacterial consortium as a source of novel taxa and putative plastic-active enzymes.</title>
        <authorList>
            <person name="Diaz-Garcia L."/>
            <person name="Chuvochina M."/>
            <person name="Feuerriegel G."/>
            <person name="Bunk B."/>
            <person name="Sproer C."/>
            <person name="Streit W.R."/>
            <person name="Rodriguez L.M."/>
            <person name="Overmann J."/>
            <person name="Jimenez D.J."/>
        </authorList>
    </citation>
    <scope>NUCLEOTIDE SEQUENCE</scope>
    <source>
        <strain evidence="1">MAG 2441</strain>
    </source>
</reference>
<evidence type="ECO:0000313" key="1">
    <source>
        <dbReference type="EMBL" id="WEK56314.1"/>
    </source>
</evidence>
<keyword evidence="1" id="KW-0378">Hydrolase</keyword>
<dbReference type="GO" id="GO:0004519">
    <property type="term" value="F:endonuclease activity"/>
    <property type="evidence" value="ECO:0007669"/>
    <property type="project" value="UniProtKB-KW"/>
</dbReference>